<gene>
    <name evidence="1" type="ORF">DSO57_1022576</name>
</gene>
<reference evidence="1" key="1">
    <citation type="submission" date="2022-04" db="EMBL/GenBank/DDBJ databases">
        <title>Genome of the entomopathogenic fungus Entomophthora muscae.</title>
        <authorList>
            <person name="Elya C."/>
            <person name="Lovett B.R."/>
            <person name="Lee E."/>
            <person name="Macias A.M."/>
            <person name="Hajek A.E."/>
            <person name="De Bivort B.L."/>
            <person name="Kasson M.T."/>
            <person name="De Fine Licht H.H."/>
            <person name="Stajich J.E."/>
        </authorList>
    </citation>
    <scope>NUCLEOTIDE SEQUENCE</scope>
    <source>
        <strain evidence="1">Berkeley</strain>
    </source>
</reference>
<sequence>MAMIRRAKAISDFQAHLNEIGGRKMMKNGMFEKRSSGPTPDQARVADAAREAWPCPSLVPVGLLHIGPVDSELHANGDI</sequence>
<dbReference type="Proteomes" id="UP001165960">
    <property type="component" value="Unassembled WGS sequence"/>
</dbReference>
<name>A0ACC2SRY2_9FUNG</name>
<accession>A0ACC2SRY2</accession>
<dbReference type="EMBL" id="QTSX02004374">
    <property type="protein sequence ID" value="KAJ9065164.1"/>
    <property type="molecule type" value="Genomic_DNA"/>
</dbReference>
<evidence type="ECO:0000313" key="2">
    <source>
        <dbReference type="Proteomes" id="UP001165960"/>
    </source>
</evidence>
<keyword evidence="2" id="KW-1185">Reference proteome</keyword>
<proteinExistence type="predicted"/>
<evidence type="ECO:0000313" key="1">
    <source>
        <dbReference type="EMBL" id="KAJ9065164.1"/>
    </source>
</evidence>
<protein>
    <submittedName>
        <fullName evidence="1">Uncharacterized protein</fullName>
    </submittedName>
</protein>
<organism evidence="1 2">
    <name type="scientific">Entomophthora muscae</name>
    <dbReference type="NCBI Taxonomy" id="34485"/>
    <lineage>
        <taxon>Eukaryota</taxon>
        <taxon>Fungi</taxon>
        <taxon>Fungi incertae sedis</taxon>
        <taxon>Zoopagomycota</taxon>
        <taxon>Entomophthoromycotina</taxon>
        <taxon>Entomophthoromycetes</taxon>
        <taxon>Entomophthorales</taxon>
        <taxon>Entomophthoraceae</taxon>
        <taxon>Entomophthora</taxon>
    </lineage>
</organism>
<comment type="caution">
    <text evidence="1">The sequence shown here is derived from an EMBL/GenBank/DDBJ whole genome shotgun (WGS) entry which is preliminary data.</text>
</comment>